<name>A0AAV7QC31_PLEWA</name>
<comment type="caution">
    <text evidence="1">The sequence shown here is derived from an EMBL/GenBank/DDBJ whole genome shotgun (WGS) entry which is preliminary data.</text>
</comment>
<accession>A0AAV7QC31</accession>
<dbReference type="AlphaFoldDB" id="A0AAV7QC31"/>
<keyword evidence="2" id="KW-1185">Reference proteome</keyword>
<reference evidence="1" key="1">
    <citation type="journal article" date="2022" name="bioRxiv">
        <title>Sequencing and chromosome-scale assembly of the giantPleurodeles waltlgenome.</title>
        <authorList>
            <person name="Brown T."/>
            <person name="Elewa A."/>
            <person name="Iarovenko S."/>
            <person name="Subramanian E."/>
            <person name="Araus A.J."/>
            <person name="Petzold A."/>
            <person name="Susuki M."/>
            <person name="Suzuki K.-i.T."/>
            <person name="Hayashi T."/>
            <person name="Toyoda A."/>
            <person name="Oliveira C."/>
            <person name="Osipova E."/>
            <person name="Leigh N.D."/>
            <person name="Simon A."/>
            <person name="Yun M.H."/>
        </authorList>
    </citation>
    <scope>NUCLEOTIDE SEQUENCE</scope>
    <source>
        <strain evidence="1">20211129_DDA</strain>
        <tissue evidence="1">Liver</tissue>
    </source>
</reference>
<gene>
    <name evidence="1" type="ORF">NDU88_003188</name>
</gene>
<proteinExistence type="predicted"/>
<sequence length="94" mass="10118">MICMLLGQTGVPDLSLLHDCNGGQGPELRAAWDPVRHYIPDVTTGLGTQACPYGMYIVAGAEFRATRDPGPSPLHYIYVLGQGQGLWPILSAHL</sequence>
<evidence type="ECO:0000313" key="1">
    <source>
        <dbReference type="EMBL" id="KAJ1136774.1"/>
    </source>
</evidence>
<organism evidence="1 2">
    <name type="scientific">Pleurodeles waltl</name>
    <name type="common">Iberian ribbed newt</name>
    <dbReference type="NCBI Taxonomy" id="8319"/>
    <lineage>
        <taxon>Eukaryota</taxon>
        <taxon>Metazoa</taxon>
        <taxon>Chordata</taxon>
        <taxon>Craniata</taxon>
        <taxon>Vertebrata</taxon>
        <taxon>Euteleostomi</taxon>
        <taxon>Amphibia</taxon>
        <taxon>Batrachia</taxon>
        <taxon>Caudata</taxon>
        <taxon>Salamandroidea</taxon>
        <taxon>Salamandridae</taxon>
        <taxon>Pleurodelinae</taxon>
        <taxon>Pleurodeles</taxon>
    </lineage>
</organism>
<protein>
    <submittedName>
        <fullName evidence="1">Uncharacterized protein</fullName>
    </submittedName>
</protein>
<dbReference type="Proteomes" id="UP001066276">
    <property type="component" value="Chromosome 6"/>
</dbReference>
<dbReference type="EMBL" id="JANPWB010000010">
    <property type="protein sequence ID" value="KAJ1136774.1"/>
    <property type="molecule type" value="Genomic_DNA"/>
</dbReference>
<evidence type="ECO:0000313" key="2">
    <source>
        <dbReference type="Proteomes" id="UP001066276"/>
    </source>
</evidence>